<dbReference type="EMBL" id="NMQW01000036">
    <property type="protein sequence ID" value="OXM83965.1"/>
    <property type="molecule type" value="Genomic_DNA"/>
</dbReference>
<sequence length="193" mass="22459">MNLGQILNEVKLLVPPSADITDEQLVLKINQLQRRIYRELQLPDKLYYIKTTPASPFYDLPIDCPEDRISTVLVNNEAYDKSDNQDDVAPSTFWTIMTGSLYLRPNPTTELDLLIYYKPRYHDLVASNTSDISDLPEDYHELLVYGCAQWVASTLRDVDMVNNMQMEYDSLLRDAKNYLMSLTDRNLVVNERW</sequence>
<dbReference type="OrthoDB" id="2611301at2"/>
<accession>A0A229UKY5</accession>
<protein>
    <submittedName>
        <fullName evidence="1">Uncharacterized protein</fullName>
    </submittedName>
</protein>
<comment type="caution">
    <text evidence="1">The sequence shown here is derived from an EMBL/GenBank/DDBJ whole genome shotgun (WGS) entry which is preliminary data.</text>
</comment>
<gene>
    <name evidence="1" type="ORF">CF651_22900</name>
</gene>
<reference evidence="1 2" key="1">
    <citation type="submission" date="2017-07" db="EMBL/GenBank/DDBJ databases">
        <title>Genome sequencing and assembly of Paenibacillus rigui.</title>
        <authorList>
            <person name="Mayilraj S."/>
        </authorList>
    </citation>
    <scope>NUCLEOTIDE SEQUENCE [LARGE SCALE GENOMIC DNA]</scope>
    <source>
        <strain evidence="1 2">JCM 16352</strain>
    </source>
</reference>
<dbReference type="RefSeq" id="WP_094017211.1">
    <property type="nucleotide sequence ID" value="NZ_NMQW01000036.1"/>
</dbReference>
<dbReference type="InterPro" id="IPR056209">
    <property type="entry name" value="SU10_adaptor"/>
</dbReference>
<evidence type="ECO:0000313" key="1">
    <source>
        <dbReference type="EMBL" id="OXM83965.1"/>
    </source>
</evidence>
<dbReference type="Proteomes" id="UP000215509">
    <property type="component" value="Unassembled WGS sequence"/>
</dbReference>
<dbReference type="AlphaFoldDB" id="A0A229UKY5"/>
<evidence type="ECO:0000313" key="2">
    <source>
        <dbReference type="Proteomes" id="UP000215509"/>
    </source>
</evidence>
<proteinExistence type="predicted"/>
<dbReference type="Pfam" id="PF24175">
    <property type="entry name" value="SU10_adaptor"/>
    <property type="match status" value="1"/>
</dbReference>
<keyword evidence="2" id="KW-1185">Reference proteome</keyword>
<name>A0A229UKY5_9BACL</name>
<organism evidence="1 2">
    <name type="scientific">Paenibacillus rigui</name>
    <dbReference type="NCBI Taxonomy" id="554312"/>
    <lineage>
        <taxon>Bacteria</taxon>
        <taxon>Bacillati</taxon>
        <taxon>Bacillota</taxon>
        <taxon>Bacilli</taxon>
        <taxon>Bacillales</taxon>
        <taxon>Paenibacillaceae</taxon>
        <taxon>Paenibacillus</taxon>
    </lineage>
</organism>